<dbReference type="EC" id="1.1.3.4" evidence="12"/>
<evidence type="ECO:0000256" key="6">
    <source>
        <dbReference type="ARBA" id="ARBA00022512"/>
    </source>
</evidence>
<evidence type="ECO:0000256" key="1">
    <source>
        <dbReference type="ARBA" id="ARBA00001974"/>
    </source>
</evidence>
<name>A0AAN4TF23_ASPLE</name>
<dbReference type="GO" id="GO:0050660">
    <property type="term" value="F:flavin adenine dinucleotide binding"/>
    <property type="evidence" value="ECO:0007669"/>
    <property type="project" value="InterPro"/>
</dbReference>
<dbReference type="SUPFAM" id="SSF51905">
    <property type="entry name" value="FAD/NAD(P)-binding domain"/>
    <property type="match status" value="1"/>
</dbReference>
<keyword evidence="6" id="KW-0134">Cell wall</keyword>
<comment type="subunit">
    <text evidence="5">Homodimer.</text>
</comment>
<dbReference type="InterPro" id="IPR027424">
    <property type="entry name" value="Glucose_Oxidase_domain_2"/>
</dbReference>
<feature type="domain" description="Glucose-methanol-choline oxidoreductase N-terminal" evidence="13">
    <location>
        <begin position="154"/>
        <end position="264"/>
    </location>
</feature>
<dbReference type="PANTHER" id="PTHR11552">
    <property type="entry name" value="GLUCOSE-METHANOL-CHOLINE GMC OXIDOREDUCTASE"/>
    <property type="match status" value="1"/>
</dbReference>
<evidence type="ECO:0000313" key="16">
    <source>
        <dbReference type="Proteomes" id="UP000051487"/>
    </source>
</evidence>
<reference evidence="15 16" key="1">
    <citation type="submission" date="2015-11" db="EMBL/GenBank/DDBJ databases">
        <title>Aspergillus lentulus strain IFM 54703T.</title>
        <authorList>
            <person name="Kusuya Y."/>
            <person name="Sakai K."/>
            <person name="Kamei K."/>
            <person name="Takahashi H."/>
            <person name="Yaguchi T."/>
        </authorList>
    </citation>
    <scope>NUCLEOTIDE SEQUENCE [LARGE SCALE GENOMIC DNA]</scope>
    <source>
        <strain evidence="15 16">IFM 54703</strain>
    </source>
</reference>
<evidence type="ECO:0000256" key="10">
    <source>
        <dbReference type="ARBA" id="ARBA00023002"/>
    </source>
</evidence>
<dbReference type="AlphaFoldDB" id="A0AAN4TF23"/>
<dbReference type="Pfam" id="PF05199">
    <property type="entry name" value="GMC_oxred_C"/>
    <property type="match status" value="1"/>
</dbReference>
<dbReference type="Gene3D" id="4.10.450.10">
    <property type="entry name" value="Glucose Oxidase, domain 2"/>
    <property type="match status" value="1"/>
</dbReference>
<keyword evidence="7" id="KW-0272">Extracellular matrix</keyword>
<organism evidence="15 16">
    <name type="scientific">Aspergillus lentulus</name>
    <dbReference type="NCBI Taxonomy" id="293939"/>
    <lineage>
        <taxon>Eukaryota</taxon>
        <taxon>Fungi</taxon>
        <taxon>Dikarya</taxon>
        <taxon>Ascomycota</taxon>
        <taxon>Pezizomycotina</taxon>
        <taxon>Eurotiomycetes</taxon>
        <taxon>Eurotiomycetidae</taxon>
        <taxon>Eurotiales</taxon>
        <taxon>Aspergillaceae</taxon>
        <taxon>Aspergillus</taxon>
        <taxon>Aspergillus subgen. Fumigati</taxon>
    </lineage>
</organism>
<comment type="cofactor">
    <cofactor evidence="1">
        <name>FAD</name>
        <dbReference type="ChEBI" id="CHEBI:57692"/>
    </cofactor>
</comment>
<comment type="catalytic activity">
    <reaction evidence="11">
        <text>beta-D-glucose + O2 = D-glucono-1,5-lactone + H2O2</text>
        <dbReference type="Rhea" id="RHEA:11428"/>
        <dbReference type="ChEBI" id="CHEBI:15379"/>
        <dbReference type="ChEBI" id="CHEBI:15903"/>
        <dbReference type="ChEBI" id="CHEBI:16217"/>
        <dbReference type="ChEBI" id="CHEBI:16240"/>
        <dbReference type="EC" id="1.1.3.4"/>
    </reaction>
    <physiologicalReaction direction="left-to-right" evidence="11">
        <dbReference type="Rhea" id="RHEA:11429"/>
    </physiologicalReaction>
</comment>
<dbReference type="InterPro" id="IPR000172">
    <property type="entry name" value="GMC_OxRdtase_N"/>
</dbReference>
<dbReference type="GO" id="GO:0046562">
    <property type="term" value="F:beta-D-glucose oxidase activity"/>
    <property type="evidence" value="ECO:0007669"/>
    <property type="project" value="UniProtKB-EC"/>
</dbReference>
<dbReference type="InterPro" id="IPR007867">
    <property type="entry name" value="GMC_OxRtase_C"/>
</dbReference>
<accession>A0AAN4TF23</accession>
<evidence type="ECO:0000256" key="4">
    <source>
        <dbReference type="ARBA" id="ARBA00010790"/>
    </source>
</evidence>
<dbReference type="Gene3D" id="3.30.560.10">
    <property type="entry name" value="Glucose Oxidase, domain 3"/>
    <property type="match status" value="2"/>
</dbReference>
<protein>
    <recommendedName>
        <fullName evidence="12">glucose oxidase</fullName>
        <ecNumber evidence="12">1.1.3.4</ecNumber>
    </recommendedName>
</protein>
<evidence type="ECO:0000259" key="13">
    <source>
        <dbReference type="Pfam" id="PF00732"/>
    </source>
</evidence>
<keyword evidence="9" id="KW-0274">FAD</keyword>
<dbReference type="Pfam" id="PF00732">
    <property type="entry name" value="GMC_oxred_N"/>
    <property type="match status" value="1"/>
</dbReference>
<keyword evidence="8" id="KW-0285">Flavoprotein</keyword>
<proteinExistence type="inferred from homology"/>
<evidence type="ECO:0000256" key="12">
    <source>
        <dbReference type="ARBA" id="ARBA00049722"/>
    </source>
</evidence>
<comment type="similarity">
    <text evidence="4">Belongs to the GMC oxidoreductase family.</text>
</comment>
<evidence type="ECO:0000256" key="5">
    <source>
        <dbReference type="ARBA" id="ARBA00011738"/>
    </source>
</evidence>
<dbReference type="Proteomes" id="UP000051487">
    <property type="component" value="Unassembled WGS sequence"/>
</dbReference>
<comment type="subcellular location">
    <subcellularLocation>
        <location evidence="2">Secreted</location>
        <location evidence="2">Cell wall</location>
    </subcellularLocation>
    <subcellularLocation>
        <location evidence="3">Secreted</location>
        <location evidence="3">Extracellular space</location>
        <location evidence="3">Extracellular matrix</location>
    </subcellularLocation>
</comment>
<keyword evidence="10" id="KW-0560">Oxidoreductase</keyword>
<feature type="domain" description="Glucose-methanol-choline oxidoreductase C-terminal" evidence="14">
    <location>
        <begin position="313"/>
        <end position="373"/>
    </location>
</feature>
<evidence type="ECO:0000256" key="7">
    <source>
        <dbReference type="ARBA" id="ARBA00022530"/>
    </source>
</evidence>
<dbReference type="InterPro" id="IPR012132">
    <property type="entry name" value="GMC_OxRdtase"/>
</dbReference>
<evidence type="ECO:0000259" key="14">
    <source>
        <dbReference type="Pfam" id="PF05199"/>
    </source>
</evidence>
<gene>
    <name evidence="15" type="ORF">ALT_8755</name>
</gene>
<dbReference type="EMBL" id="BCLY01000016">
    <property type="protein sequence ID" value="GAQ11434.1"/>
    <property type="molecule type" value="Genomic_DNA"/>
</dbReference>
<dbReference type="PANTHER" id="PTHR11552:SF201">
    <property type="entry name" value="GLUCOSE-METHANOL-CHOLINE OXIDOREDUCTASE N-TERMINAL DOMAIN-CONTAINING PROTEIN"/>
    <property type="match status" value="1"/>
</dbReference>
<evidence type="ECO:0000256" key="9">
    <source>
        <dbReference type="ARBA" id="ARBA00022827"/>
    </source>
</evidence>
<comment type="caution">
    <text evidence="15">The sequence shown here is derived from an EMBL/GenBank/DDBJ whole genome shotgun (WGS) entry which is preliminary data.</text>
</comment>
<evidence type="ECO:0000313" key="15">
    <source>
        <dbReference type="EMBL" id="GAQ11434.1"/>
    </source>
</evidence>
<sequence>MSDSPKSNVLETAESFASRQYDFLVVGGGTAGLALAARLFKEVSFIIGVLEAGQPHLTDPKILTPGLCGTLSGDPEKLQTFARPPAEIAKPPGTSHYRLTDYGGTGPIQVSFYTPHLQDAWLKTFEILGHRISQTPLSGTGIGGLTNPASVDPESRTRSYSTNAYYRPNATRSTIFVLTGAQVLKVNFDATKDEQFMASGISFFAQGRKYNVKARREVLLSAGTVQSPQILELFGIGSGDVLSKHGIDVLINNPGVGENLQDHALAALAYEVADPNLSSDSLRDPGLLKIALKSFQTEMSGSFASGVQARGDKEDLATQYHPIGTCAMMPLEKGGVVDANLTVHGTVNLQVVGASVFPMHLRGNIQSTVHAIAEYAADMVKAKWVRSGDLH</sequence>
<dbReference type="Gene3D" id="3.50.50.60">
    <property type="entry name" value="FAD/NAD(P)-binding domain"/>
    <property type="match status" value="3"/>
</dbReference>
<evidence type="ECO:0000256" key="3">
    <source>
        <dbReference type="ARBA" id="ARBA00004498"/>
    </source>
</evidence>
<evidence type="ECO:0000256" key="8">
    <source>
        <dbReference type="ARBA" id="ARBA00022630"/>
    </source>
</evidence>
<evidence type="ECO:0000256" key="11">
    <source>
        <dbReference type="ARBA" id="ARBA00049435"/>
    </source>
</evidence>
<evidence type="ECO:0000256" key="2">
    <source>
        <dbReference type="ARBA" id="ARBA00004191"/>
    </source>
</evidence>
<keyword evidence="7" id="KW-0964">Secreted</keyword>
<dbReference type="InterPro" id="IPR036188">
    <property type="entry name" value="FAD/NAD-bd_sf"/>
</dbReference>